<dbReference type="InterPro" id="IPR003594">
    <property type="entry name" value="HATPase_dom"/>
</dbReference>
<dbReference type="PANTHER" id="PTHR43065:SF42">
    <property type="entry name" value="TWO-COMPONENT SENSOR PPRA"/>
    <property type="match status" value="1"/>
</dbReference>
<dbReference type="EMBL" id="CP015136">
    <property type="protein sequence ID" value="AMY08246.1"/>
    <property type="molecule type" value="Genomic_DNA"/>
</dbReference>
<dbReference type="InterPro" id="IPR001789">
    <property type="entry name" value="Sig_transdc_resp-reg_receiver"/>
</dbReference>
<dbReference type="PRINTS" id="PR00344">
    <property type="entry name" value="BCTRLSENSOR"/>
</dbReference>
<dbReference type="InterPro" id="IPR004358">
    <property type="entry name" value="Sig_transdc_His_kin-like_C"/>
</dbReference>
<sequence length="505" mass="54345">MKTPSADLFKLAFDSSPTGKLVIDHSGAIVLANREAERLFGYGPDELLGQSVEVLVPERFRWGHSGVRRAFQAAPQSRRMGAGRDLFGLRKDGTELPIEIGLNPVHTPDGVIILTTIVDISERRTLEAQLRQAQKLEAIGTLAGGIAHDFNNLLRSIIGYSELVTSVVTDPQALADLEQVRVAAARGQELVLRMLAFSRPSDSARLAVALHRPTLEAVDLLRSTIPSLIEIRYRHDAEVPPVRVDPTQVQQVLMNLVTNGAQAIGDATGSIEVALTAFRPDDAFVQAHPLMSKGLYARLSVIDSGHGMSDEVQQHAFEPFFTTKPVGKGTGLGLSMVHGIVQGAGGCVDLQSRLGEGTRVDVYLPAAASEVAQHALDVPDESAPLILFVDDEEAISDLSRRQLVSAGFRVAAFSASLTALEEFRRRPDSFSLVVTDNTMPKMSGLQFAQEVRSLRPDIPILLVSGLVDTLAPDVIYQKGIAGLLRKPHTGAQLVAAARALTAPRG</sequence>
<dbReference type="InterPro" id="IPR011006">
    <property type="entry name" value="CheY-like_superfamily"/>
</dbReference>
<evidence type="ECO:0000313" key="15">
    <source>
        <dbReference type="Proteomes" id="UP000076079"/>
    </source>
</evidence>
<dbReference type="SUPFAM" id="SSF52172">
    <property type="entry name" value="CheY-like"/>
    <property type="match status" value="1"/>
</dbReference>
<dbReference type="KEGG" id="abac:LuPra_01440"/>
<evidence type="ECO:0000256" key="1">
    <source>
        <dbReference type="ARBA" id="ARBA00000085"/>
    </source>
</evidence>
<dbReference type="SMART" id="SM00387">
    <property type="entry name" value="HATPase_c"/>
    <property type="match status" value="1"/>
</dbReference>
<dbReference type="SMART" id="SM00091">
    <property type="entry name" value="PAS"/>
    <property type="match status" value="1"/>
</dbReference>
<feature type="domain" description="PAC" evidence="13">
    <location>
        <begin position="82"/>
        <end position="132"/>
    </location>
</feature>
<comment type="catalytic activity">
    <reaction evidence="1">
        <text>ATP + protein L-histidine = ADP + protein N-phospho-L-histidine.</text>
        <dbReference type="EC" id="2.7.13.3"/>
    </reaction>
</comment>
<evidence type="ECO:0000259" key="12">
    <source>
        <dbReference type="PROSITE" id="PS50112"/>
    </source>
</evidence>
<protein>
    <recommendedName>
        <fullName evidence="2">histidine kinase</fullName>
        <ecNumber evidence="2">2.7.13.3</ecNumber>
    </recommendedName>
</protein>
<dbReference type="AlphaFoldDB" id="A0A143PIL3"/>
<dbReference type="Proteomes" id="UP000076079">
    <property type="component" value="Chromosome"/>
</dbReference>
<dbReference type="SMART" id="SM00388">
    <property type="entry name" value="HisKA"/>
    <property type="match status" value="1"/>
</dbReference>
<evidence type="ECO:0000256" key="8">
    <source>
        <dbReference type="ARBA" id="ARBA00023012"/>
    </source>
</evidence>
<dbReference type="GO" id="GO:0006355">
    <property type="term" value="P:regulation of DNA-templated transcription"/>
    <property type="evidence" value="ECO:0007669"/>
    <property type="project" value="InterPro"/>
</dbReference>
<dbReference type="STRING" id="1855912.LuPra_01440"/>
<evidence type="ECO:0000256" key="6">
    <source>
        <dbReference type="ARBA" id="ARBA00022777"/>
    </source>
</evidence>
<evidence type="ECO:0000259" key="10">
    <source>
        <dbReference type="PROSITE" id="PS50109"/>
    </source>
</evidence>
<dbReference type="InterPro" id="IPR036890">
    <property type="entry name" value="HATPase_C_sf"/>
</dbReference>
<feature type="modified residue" description="4-aspartylphosphate" evidence="9">
    <location>
        <position position="436"/>
    </location>
</feature>
<dbReference type="CDD" id="cd00156">
    <property type="entry name" value="REC"/>
    <property type="match status" value="1"/>
</dbReference>
<feature type="domain" description="Histidine kinase" evidence="10">
    <location>
        <begin position="145"/>
        <end position="368"/>
    </location>
</feature>
<evidence type="ECO:0000259" key="13">
    <source>
        <dbReference type="PROSITE" id="PS50113"/>
    </source>
</evidence>
<accession>A0A143PIL3</accession>
<dbReference type="SMART" id="SM00448">
    <property type="entry name" value="REC"/>
    <property type="match status" value="1"/>
</dbReference>
<dbReference type="PROSITE" id="PS50113">
    <property type="entry name" value="PAC"/>
    <property type="match status" value="1"/>
</dbReference>
<dbReference type="Pfam" id="PF00072">
    <property type="entry name" value="Response_reg"/>
    <property type="match status" value="1"/>
</dbReference>
<dbReference type="RefSeq" id="WP_162271316.1">
    <property type="nucleotide sequence ID" value="NZ_CP015136.1"/>
</dbReference>
<dbReference type="EC" id="2.7.13.3" evidence="2"/>
<dbReference type="PROSITE" id="PS50112">
    <property type="entry name" value="PAS"/>
    <property type="match status" value="1"/>
</dbReference>
<dbReference type="Gene3D" id="3.30.450.20">
    <property type="entry name" value="PAS domain"/>
    <property type="match status" value="1"/>
</dbReference>
<dbReference type="PROSITE" id="PS50109">
    <property type="entry name" value="HIS_KIN"/>
    <property type="match status" value="1"/>
</dbReference>
<keyword evidence="15" id="KW-1185">Reference proteome</keyword>
<keyword evidence="3 9" id="KW-0597">Phosphoprotein</keyword>
<dbReference type="SUPFAM" id="SSF55874">
    <property type="entry name" value="ATPase domain of HSP90 chaperone/DNA topoisomerase II/histidine kinase"/>
    <property type="match status" value="1"/>
</dbReference>
<dbReference type="PANTHER" id="PTHR43065">
    <property type="entry name" value="SENSOR HISTIDINE KINASE"/>
    <property type="match status" value="1"/>
</dbReference>
<keyword evidence="7" id="KW-0067">ATP-binding</keyword>
<dbReference type="Gene3D" id="1.10.287.130">
    <property type="match status" value="1"/>
</dbReference>
<dbReference type="InterPro" id="IPR000700">
    <property type="entry name" value="PAS-assoc_C"/>
</dbReference>
<dbReference type="InterPro" id="IPR035965">
    <property type="entry name" value="PAS-like_dom_sf"/>
</dbReference>
<dbReference type="CDD" id="cd00082">
    <property type="entry name" value="HisKA"/>
    <property type="match status" value="1"/>
</dbReference>
<evidence type="ECO:0000256" key="4">
    <source>
        <dbReference type="ARBA" id="ARBA00022679"/>
    </source>
</evidence>
<dbReference type="PROSITE" id="PS50110">
    <property type="entry name" value="RESPONSE_REGULATORY"/>
    <property type="match status" value="1"/>
</dbReference>
<dbReference type="Pfam" id="PF00989">
    <property type="entry name" value="PAS"/>
    <property type="match status" value="1"/>
</dbReference>
<keyword evidence="6" id="KW-0418">Kinase</keyword>
<evidence type="ECO:0000256" key="5">
    <source>
        <dbReference type="ARBA" id="ARBA00022741"/>
    </source>
</evidence>
<dbReference type="SUPFAM" id="SSF55785">
    <property type="entry name" value="PYP-like sensor domain (PAS domain)"/>
    <property type="match status" value="1"/>
</dbReference>
<evidence type="ECO:0000256" key="9">
    <source>
        <dbReference type="PROSITE-ProRule" id="PRU00169"/>
    </source>
</evidence>
<evidence type="ECO:0000256" key="2">
    <source>
        <dbReference type="ARBA" id="ARBA00012438"/>
    </source>
</evidence>
<dbReference type="PATRIC" id="fig|1813736.3.peg.1492"/>
<reference evidence="15" key="2">
    <citation type="submission" date="2016-04" db="EMBL/GenBank/DDBJ databases">
        <title>First Complete Genome Sequence of a Subdivision 6 Acidobacterium.</title>
        <authorList>
            <person name="Huang S."/>
            <person name="Vieira S."/>
            <person name="Bunk B."/>
            <person name="Riedel T."/>
            <person name="Sproeer C."/>
            <person name="Overmann J."/>
        </authorList>
    </citation>
    <scope>NUCLEOTIDE SEQUENCE [LARGE SCALE GENOMIC DNA]</scope>
    <source>
        <strain evidence="15">DSM 100886 HEG_-6_39</strain>
    </source>
</reference>
<evidence type="ECO:0000256" key="3">
    <source>
        <dbReference type="ARBA" id="ARBA00022553"/>
    </source>
</evidence>
<feature type="domain" description="Response regulatory" evidence="11">
    <location>
        <begin position="385"/>
        <end position="501"/>
    </location>
</feature>
<evidence type="ECO:0000259" key="11">
    <source>
        <dbReference type="PROSITE" id="PS50110"/>
    </source>
</evidence>
<dbReference type="InterPro" id="IPR000014">
    <property type="entry name" value="PAS"/>
</dbReference>
<dbReference type="Pfam" id="PF02518">
    <property type="entry name" value="HATPase_c"/>
    <property type="match status" value="1"/>
</dbReference>
<dbReference type="InterPro" id="IPR013767">
    <property type="entry name" value="PAS_fold"/>
</dbReference>
<dbReference type="CDD" id="cd00130">
    <property type="entry name" value="PAS"/>
    <property type="match status" value="1"/>
</dbReference>
<dbReference type="InterPro" id="IPR003661">
    <property type="entry name" value="HisK_dim/P_dom"/>
</dbReference>
<dbReference type="Gene3D" id="3.40.50.2300">
    <property type="match status" value="1"/>
</dbReference>
<dbReference type="InterPro" id="IPR036097">
    <property type="entry name" value="HisK_dim/P_sf"/>
</dbReference>
<feature type="domain" description="PAS" evidence="12">
    <location>
        <begin position="5"/>
        <end position="58"/>
    </location>
</feature>
<evidence type="ECO:0000256" key="7">
    <source>
        <dbReference type="ARBA" id="ARBA00022840"/>
    </source>
</evidence>
<reference evidence="14 15" key="1">
    <citation type="journal article" date="2016" name="Genome Announc.">
        <title>First Complete Genome Sequence of a Subdivision 6 Acidobacterium Strain.</title>
        <authorList>
            <person name="Huang S."/>
            <person name="Vieira S."/>
            <person name="Bunk B."/>
            <person name="Riedel T."/>
            <person name="Sproer C."/>
            <person name="Overmann J."/>
        </authorList>
    </citation>
    <scope>NUCLEOTIDE SEQUENCE [LARGE SCALE GENOMIC DNA]</scope>
    <source>
        <strain evidence="15">DSM 100886 HEG_-6_39</strain>
    </source>
</reference>
<dbReference type="SUPFAM" id="SSF47384">
    <property type="entry name" value="Homodimeric domain of signal transducing histidine kinase"/>
    <property type="match status" value="1"/>
</dbReference>
<dbReference type="Gene3D" id="3.30.565.10">
    <property type="entry name" value="Histidine kinase-like ATPase, C-terminal domain"/>
    <property type="match status" value="1"/>
</dbReference>
<gene>
    <name evidence="14" type="ORF">LuPra_01440</name>
</gene>
<dbReference type="NCBIfam" id="TIGR00229">
    <property type="entry name" value="sensory_box"/>
    <property type="match status" value="1"/>
</dbReference>
<dbReference type="GO" id="GO:0005524">
    <property type="term" value="F:ATP binding"/>
    <property type="evidence" value="ECO:0007669"/>
    <property type="project" value="UniProtKB-KW"/>
</dbReference>
<keyword evidence="5" id="KW-0547">Nucleotide-binding</keyword>
<organism evidence="14 15">
    <name type="scientific">Luteitalea pratensis</name>
    <dbReference type="NCBI Taxonomy" id="1855912"/>
    <lineage>
        <taxon>Bacteria</taxon>
        <taxon>Pseudomonadati</taxon>
        <taxon>Acidobacteriota</taxon>
        <taxon>Vicinamibacteria</taxon>
        <taxon>Vicinamibacterales</taxon>
        <taxon>Vicinamibacteraceae</taxon>
        <taxon>Luteitalea</taxon>
    </lineage>
</organism>
<dbReference type="InterPro" id="IPR005467">
    <property type="entry name" value="His_kinase_dom"/>
</dbReference>
<proteinExistence type="predicted"/>
<keyword evidence="8" id="KW-0902">Two-component regulatory system</keyword>
<evidence type="ECO:0000313" key="14">
    <source>
        <dbReference type="EMBL" id="AMY08246.1"/>
    </source>
</evidence>
<name>A0A143PIL3_LUTPR</name>
<dbReference type="GO" id="GO:0000155">
    <property type="term" value="F:phosphorelay sensor kinase activity"/>
    <property type="evidence" value="ECO:0007669"/>
    <property type="project" value="InterPro"/>
</dbReference>
<keyword evidence="4" id="KW-0808">Transferase</keyword>